<dbReference type="CDD" id="cd04164">
    <property type="entry name" value="trmE"/>
    <property type="match status" value="1"/>
</dbReference>
<sequence length="399" mass="42270">MPTLTCQLTGSGRGGVASIAILGPQALVLLKTFFQPASPTAKFTPNRILYGTWNGRSERAGESIVVTPLCEDHFQIHCHGGKAAVEQILTDLQASGAQRCEWSEWLTAQGVPLLQAEAEQILSQTSTRKTAAIAYDQVRGALHQQALSWRAELLLATSPAEGAVPVSQPTDPAILSSIQSEAASILEAREIGIHLTQPWKVVLAGPPNVGKSSLLNGLLGYRRAITFDSPGTTRDVLSADVVFAGWPIELSDTAGQRVAIDAIEGEGIARAQQEMAEADLILLVTDASRDSSEPSTFSYEGSTPVLSVLNKVDLRPEEPASTNPDPTFFETVATTGDGLPRLIEAIVKTLVPVPPTSGTALPILPRQIDCLQRIRSASTVESALQAVNDLMGFANAPAA</sequence>
<keyword evidence="3" id="KW-1185">Reference proteome</keyword>
<name>A0A517MNU6_9BACT</name>
<dbReference type="InterPro" id="IPR031168">
    <property type="entry name" value="G_TrmE"/>
</dbReference>
<dbReference type="InterPro" id="IPR027368">
    <property type="entry name" value="MnmE_dom2"/>
</dbReference>
<protein>
    <submittedName>
        <fullName evidence="2">tRNA modification GTPase MnmE</fullName>
        <ecNumber evidence="2">3.6.5.-</ecNumber>
    </submittedName>
</protein>
<dbReference type="InterPro" id="IPR006073">
    <property type="entry name" value="GTP-bd"/>
</dbReference>
<dbReference type="PANTHER" id="PTHR42714:SF2">
    <property type="entry name" value="TRNA MODIFICATION GTPASE GTPBP3, MITOCHONDRIAL"/>
    <property type="match status" value="1"/>
</dbReference>
<accession>A0A517MNU6</accession>
<dbReference type="PANTHER" id="PTHR42714">
    <property type="entry name" value="TRNA MODIFICATION GTPASE GTPBP3"/>
    <property type="match status" value="1"/>
</dbReference>
<dbReference type="AlphaFoldDB" id="A0A517MNU6"/>
<proteinExistence type="predicted"/>
<dbReference type="InterPro" id="IPR027417">
    <property type="entry name" value="P-loop_NTPase"/>
</dbReference>
<dbReference type="GO" id="GO:0005829">
    <property type="term" value="C:cytosol"/>
    <property type="evidence" value="ECO:0007669"/>
    <property type="project" value="TreeGrafter"/>
</dbReference>
<evidence type="ECO:0000313" key="2">
    <source>
        <dbReference type="EMBL" id="QDS96556.1"/>
    </source>
</evidence>
<dbReference type="SUPFAM" id="SSF103025">
    <property type="entry name" value="Folate-binding domain"/>
    <property type="match status" value="1"/>
</dbReference>
<reference evidence="2 3" key="1">
    <citation type="submission" date="2019-02" db="EMBL/GenBank/DDBJ databases">
        <title>Deep-cultivation of Planctomycetes and their phenomic and genomic characterization uncovers novel biology.</title>
        <authorList>
            <person name="Wiegand S."/>
            <person name="Jogler M."/>
            <person name="Boedeker C."/>
            <person name="Pinto D."/>
            <person name="Vollmers J."/>
            <person name="Rivas-Marin E."/>
            <person name="Kohn T."/>
            <person name="Peeters S.H."/>
            <person name="Heuer A."/>
            <person name="Rast P."/>
            <person name="Oberbeckmann S."/>
            <person name="Bunk B."/>
            <person name="Jeske O."/>
            <person name="Meyerdierks A."/>
            <person name="Storesund J.E."/>
            <person name="Kallscheuer N."/>
            <person name="Luecker S."/>
            <person name="Lage O.M."/>
            <person name="Pohl T."/>
            <person name="Merkel B.J."/>
            <person name="Hornburger P."/>
            <person name="Mueller R.-W."/>
            <person name="Bruemmer F."/>
            <person name="Labrenz M."/>
            <person name="Spormann A.M."/>
            <person name="Op den Camp H."/>
            <person name="Overmann J."/>
            <person name="Amann R."/>
            <person name="Jetten M.S.M."/>
            <person name="Mascher T."/>
            <person name="Medema M.H."/>
            <person name="Devos D.P."/>
            <person name="Kaster A.-K."/>
            <person name="Ovreas L."/>
            <person name="Rohde M."/>
            <person name="Galperin M.Y."/>
            <person name="Jogler C."/>
        </authorList>
    </citation>
    <scope>NUCLEOTIDE SEQUENCE [LARGE SCALE GENOMIC DNA]</scope>
    <source>
        <strain evidence="2 3">FF011L</strain>
    </source>
</reference>
<dbReference type="NCBIfam" id="TIGR00231">
    <property type="entry name" value="small_GTP"/>
    <property type="match status" value="1"/>
</dbReference>
<dbReference type="GO" id="GO:0005525">
    <property type="term" value="F:GTP binding"/>
    <property type="evidence" value="ECO:0007669"/>
    <property type="project" value="InterPro"/>
</dbReference>
<evidence type="ECO:0000313" key="3">
    <source>
        <dbReference type="Proteomes" id="UP000320672"/>
    </source>
</evidence>
<gene>
    <name evidence="2" type="primary">mnmE_2</name>
    <name evidence="2" type="ORF">FF011L_53680</name>
</gene>
<dbReference type="GO" id="GO:0030488">
    <property type="term" value="P:tRNA methylation"/>
    <property type="evidence" value="ECO:0007669"/>
    <property type="project" value="TreeGrafter"/>
</dbReference>
<organism evidence="2 3">
    <name type="scientific">Roseimaritima multifibrata</name>
    <dbReference type="NCBI Taxonomy" id="1930274"/>
    <lineage>
        <taxon>Bacteria</taxon>
        <taxon>Pseudomonadati</taxon>
        <taxon>Planctomycetota</taxon>
        <taxon>Planctomycetia</taxon>
        <taxon>Pirellulales</taxon>
        <taxon>Pirellulaceae</taxon>
        <taxon>Roseimaritima</taxon>
    </lineage>
</organism>
<dbReference type="EC" id="3.6.5.-" evidence="2"/>
<dbReference type="RefSeq" id="WP_145354682.1">
    <property type="nucleotide sequence ID" value="NZ_CP036262.1"/>
</dbReference>
<keyword evidence="2" id="KW-0378">Hydrolase</keyword>
<dbReference type="OrthoDB" id="9805918at2"/>
<dbReference type="KEGG" id="rml:FF011L_53680"/>
<dbReference type="InterPro" id="IPR005225">
    <property type="entry name" value="Small_GTP-bd"/>
</dbReference>
<dbReference type="EMBL" id="CP036262">
    <property type="protein sequence ID" value="QDS96556.1"/>
    <property type="molecule type" value="Genomic_DNA"/>
</dbReference>
<dbReference type="Gene3D" id="3.40.50.300">
    <property type="entry name" value="P-loop containing nucleotide triphosphate hydrolases"/>
    <property type="match status" value="1"/>
</dbReference>
<dbReference type="GO" id="GO:0016787">
    <property type="term" value="F:hydrolase activity"/>
    <property type="evidence" value="ECO:0007669"/>
    <property type="project" value="UniProtKB-KW"/>
</dbReference>
<dbReference type="Proteomes" id="UP000320672">
    <property type="component" value="Chromosome"/>
</dbReference>
<dbReference type="Pfam" id="PF01926">
    <property type="entry name" value="MMR_HSR1"/>
    <property type="match status" value="1"/>
</dbReference>
<dbReference type="Gene3D" id="3.30.1360.120">
    <property type="entry name" value="Probable tRNA modification gtpase trme, domain 1"/>
    <property type="match status" value="1"/>
</dbReference>
<feature type="domain" description="G" evidence="1">
    <location>
        <begin position="200"/>
        <end position="311"/>
    </location>
</feature>
<dbReference type="InterPro" id="IPR027266">
    <property type="entry name" value="TrmE/GcvT-like"/>
</dbReference>
<dbReference type="GO" id="GO:0002098">
    <property type="term" value="P:tRNA wobble uridine modification"/>
    <property type="evidence" value="ECO:0007669"/>
    <property type="project" value="TreeGrafter"/>
</dbReference>
<dbReference type="SUPFAM" id="SSF52540">
    <property type="entry name" value="P-loop containing nucleoside triphosphate hydrolases"/>
    <property type="match status" value="1"/>
</dbReference>
<dbReference type="Gene3D" id="1.20.120.430">
    <property type="entry name" value="tRNA modification GTPase MnmE domain 2"/>
    <property type="match status" value="1"/>
</dbReference>
<evidence type="ECO:0000259" key="1">
    <source>
        <dbReference type="Pfam" id="PF01926"/>
    </source>
</evidence>